<protein>
    <submittedName>
        <fullName evidence="4">Salivary gland-expressed bhlh</fullName>
    </submittedName>
</protein>
<evidence type="ECO:0000256" key="1">
    <source>
        <dbReference type="SAM" id="SignalP"/>
    </source>
</evidence>
<feature type="chain" id="PRO_5044553240" evidence="1">
    <location>
        <begin position="20"/>
        <end position="134"/>
    </location>
</feature>
<evidence type="ECO:0000313" key="4">
    <source>
        <dbReference type="WBParaSite" id="TCNE_0000889601-mRNA-1"/>
    </source>
</evidence>
<reference evidence="4" key="1">
    <citation type="submission" date="2016-06" db="UniProtKB">
        <authorList>
            <consortium name="WormBaseParasite"/>
        </authorList>
    </citation>
    <scope>IDENTIFICATION</scope>
</reference>
<name>A0A183UK76_TOXCA</name>
<dbReference type="Proteomes" id="UP000050794">
    <property type="component" value="Unassembled WGS sequence"/>
</dbReference>
<dbReference type="WBParaSite" id="TCNE_0000889601-mRNA-1">
    <property type="protein sequence ID" value="TCNE_0000889601-mRNA-1"/>
    <property type="gene ID" value="TCNE_0000889601"/>
</dbReference>
<dbReference type="EMBL" id="UYWY01020024">
    <property type="protein sequence ID" value="VDM40217.1"/>
    <property type="molecule type" value="Genomic_DNA"/>
</dbReference>
<evidence type="ECO:0000313" key="3">
    <source>
        <dbReference type="Proteomes" id="UP000050794"/>
    </source>
</evidence>
<accession>A0A183UK76</accession>
<sequence>MSALALVIASLMFVVSAQASVISHGWNVPWGRYWGTPRFDWGYGHGSDVSFNKGIGDEFEASAAQRSKSDWGNYNYGGHGDYAREASFATGLQHGAGKAYENGWGNGWGWGAHAFQFPWGLNDYRVIPHSWWLH</sequence>
<organism evidence="3 4">
    <name type="scientific">Toxocara canis</name>
    <name type="common">Canine roundworm</name>
    <dbReference type="NCBI Taxonomy" id="6265"/>
    <lineage>
        <taxon>Eukaryota</taxon>
        <taxon>Metazoa</taxon>
        <taxon>Ecdysozoa</taxon>
        <taxon>Nematoda</taxon>
        <taxon>Chromadorea</taxon>
        <taxon>Rhabditida</taxon>
        <taxon>Spirurina</taxon>
        <taxon>Ascaridomorpha</taxon>
        <taxon>Ascaridoidea</taxon>
        <taxon>Toxocaridae</taxon>
        <taxon>Toxocara</taxon>
    </lineage>
</organism>
<reference evidence="2 3" key="2">
    <citation type="submission" date="2018-11" db="EMBL/GenBank/DDBJ databases">
        <authorList>
            <consortium name="Pathogen Informatics"/>
        </authorList>
    </citation>
    <scope>NUCLEOTIDE SEQUENCE [LARGE SCALE GENOMIC DNA]</scope>
</reference>
<dbReference type="AlphaFoldDB" id="A0A183UK76"/>
<evidence type="ECO:0000313" key="2">
    <source>
        <dbReference type="EMBL" id="VDM40217.1"/>
    </source>
</evidence>
<proteinExistence type="predicted"/>
<keyword evidence="3" id="KW-1185">Reference proteome</keyword>
<gene>
    <name evidence="2" type="ORF">TCNE_LOCUS8896</name>
</gene>
<feature type="signal peptide" evidence="1">
    <location>
        <begin position="1"/>
        <end position="19"/>
    </location>
</feature>
<keyword evidence="1" id="KW-0732">Signal</keyword>